<evidence type="ECO:0000256" key="1">
    <source>
        <dbReference type="SAM" id="MobiDB-lite"/>
    </source>
</evidence>
<geneLocation type="plasmid" evidence="2 3">
    <name>unnamed1</name>
</geneLocation>
<feature type="region of interest" description="Disordered" evidence="1">
    <location>
        <begin position="1"/>
        <end position="20"/>
    </location>
</feature>
<sequence length="72" mass="7920">MTKNPHDTGDEARSVSEESAKAGEAWLEAFTEAMSKPTAQEIAFFERRRALGLGVGLDGNGDLVYARQSYRQ</sequence>
<keyword evidence="2" id="KW-0614">Plasmid</keyword>
<protein>
    <submittedName>
        <fullName evidence="2">Uncharacterized protein</fullName>
    </submittedName>
</protein>
<accession>A0ABM6IMD7</accession>
<gene>
    <name evidence="2" type="ORF">BMG03_19195</name>
</gene>
<organism evidence="2 3">
    <name type="scientific">Thioclava nitratireducens</name>
    <dbReference type="NCBI Taxonomy" id="1915078"/>
    <lineage>
        <taxon>Bacteria</taxon>
        <taxon>Pseudomonadati</taxon>
        <taxon>Pseudomonadota</taxon>
        <taxon>Alphaproteobacteria</taxon>
        <taxon>Rhodobacterales</taxon>
        <taxon>Paracoccaceae</taxon>
        <taxon>Thioclava</taxon>
    </lineage>
</organism>
<reference evidence="2 3" key="1">
    <citation type="submission" date="2017-01" db="EMBL/GenBank/DDBJ databases">
        <title>The complete genome sequence of a sulfur-oxidizing marine bacterium Thioclava sp. 25B10_4T.</title>
        <authorList>
            <person name="Liu Y."/>
            <person name="Lai Q."/>
            <person name="Shao Z."/>
        </authorList>
    </citation>
    <scope>NUCLEOTIDE SEQUENCE [LARGE SCALE GENOMIC DNA]</scope>
    <source>
        <strain evidence="2 3">25B10_4</strain>
        <plasmid evidence="2 3">unnamed1</plasmid>
    </source>
</reference>
<dbReference type="EMBL" id="CP019438">
    <property type="protein sequence ID" value="AQS50052.1"/>
    <property type="molecule type" value="Genomic_DNA"/>
</dbReference>
<proteinExistence type="predicted"/>
<dbReference type="Proteomes" id="UP000185622">
    <property type="component" value="Plasmid unnamed1"/>
</dbReference>
<evidence type="ECO:0000313" key="3">
    <source>
        <dbReference type="Proteomes" id="UP000185622"/>
    </source>
</evidence>
<dbReference type="RefSeq" id="WP_075777325.1">
    <property type="nucleotide sequence ID" value="NZ_CP019438.1"/>
</dbReference>
<keyword evidence="3" id="KW-1185">Reference proteome</keyword>
<evidence type="ECO:0000313" key="2">
    <source>
        <dbReference type="EMBL" id="AQS50052.1"/>
    </source>
</evidence>
<name>A0ABM6IMD7_9RHOB</name>